<dbReference type="Pfam" id="PF19289">
    <property type="entry name" value="PmbA_TldD_3rd"/>
    <property type="match status" value="1"/>
</dbReference>
<name>A0A660S7X6_UNCT6</name>
<feature type="domain" description="Metalloprotease TldD/E C-terminal" evidence="1">
    <location>
        <begin position="210"/>
        <end position="390"/>
    </location>
</feature>
<gene>
    <name evidence="2" type="ORF">DRP44_04660</name>
</gene>
<dbReference type="GO" id="GO:0008237">
    <property type="term" value="F:metallopeptidase activity"/>
    <property type="evidence" value="ECO:0007669"/>
    <property type="project" value="InterPro"/>
</dbReference>
<dbReference type="PANTHER" id="PTHR43421">
    <property type="entry name" value="METALLOPROTEASE PMBA"/>
    <property type="match status" value="1"/>
</dbReference>
<dbReference type="AlphaFoldDB" id="A0A660S7X6"/>
<dbReference type="GO" id="GO:0006508">
    <property type="term" value="P:proteolysis"/>
    <property type="evidence" value="ECO:0007669"/>
    <property type="project" value="InterPro"/>
</dbReference>
<accession>A0A660S7X6</accession>
<dbReference type="InterPro" id="IPR045569">
    <property type="entry name" value="Metalloprtase-TldD/E_C"/>
</dbReference>
<sequence>MIEQYQKTVQETVIEIKNSEIYSIKKNEIVRRAVRLFHKDKIAIVASKGNVGFSSLIKEVDNNIRYGQNYDYPLPTNAIKHDSFIRKKQIFTEKEFIRFGEKLMECLRKKFPDFIFMNKIRFALVEKKIAFVNMTDLSVNYPLVDITLLFKRKNSKNIFDGVFPYLSSNMFSPEEYIEEMEKIVRAVDNPIKLRNYNIPVAFPSFDQTIIAGKIKESIIGDNYQKGTSLFNNLLGKKVFNEKLTIHDISYLPEKNLFYAFDDESFIRKEPALEIVGNGILNNLIYDRRTAAMYEKTPTGNGLKPDYNKFPQTMANSFIFSDDEKIETPGKAIIPVIMGGGSVDDGGNFAIPVQFSLLMENGEIKAMLPQLLLSGNIFKMLGENYMGTDNKYFSKMSLNPYLYTRVNVKRIY</sequence>
<dbReference type="InterPro" id="IPR047657">
    <property type="entry name" value="PmbA"/>
</dbReference>
<protein>
    <recommendedName>
        <fullName evidence="1">Metalloprotease TldD/E C-terminal domain-containing protein</fullName>
    </recommendedName>
</protein>
<reference evidence="2 3" key="1">
    <citation type="submission" date="2018-06" db="EMBL/GenBank/DDBJ databases">
        <title>Extensive metabolic versatility and redundancy in microbially diverse, dynamic hydrothermal sediments.</title>
        <authorList>
            <person name="Dombrowski N."/>
            <person name="Teske A."/>
            <person name="Baker B.J."/>
        </authorList>
    </citation>
    <scope>NUCLEOTIDE SEQUENCE [LARGE SCALE GENOMIC DNA]</scope>
    <source>
        <strain evidence="2">B35_G9</strain>
    </source>
</reference>
<comment type="caution">
    <text evidence="2">The sequence shown here is derived from an EMBL/GenBank/DDBJ whole genome shotgun (WGS) entry which is preliminary data.</text>
</comment>
<dbReference type="SUPFAM" id="SSF111283">
    <property type="entry name" value="Putative modulator of DNA gyrase, PmbA/TldD"/>
    <property type="match status" value="1"/>
</dbReference>
<dbReference type="Proteomes" id="UP000282321">
    <property type="component" value="Unassembled WGS sequence"/>
</dbReference>
<dbReference type="EMBL" id="QNBC01000053">
    <property type="protein sequence ID" value="RKX66177.1"/>
    <property type="molecule type" value="Genomic_DNA"/>
</dbReference>
<evidence type="ECO:0000259" key="1">
    <source>
        <dbReference type="Pfam" id="PF19289"/>
    </source>
</evidence>
<dbReference type="GO" id="GO:0005829">
    <property type="term" value="C:cytosol"/>
    <property type="evidence" value="ECO:0007669"/>
    <property type="project" value="TreeGrafter"/>
</dbReference>
<evidence type="ECO:0000313" key="3">
    <source>
        <dbReference type="Proteomes" id="UP000282321"/>
    </source>
</evidence>
<dbReference type="PANTHER" id="PTHR43421:SF1">
    <property type="entry name" value="METALLOPROTEASE PMBA"/>
    <property type="match status" value="1"/>
</dbReference>
<proteinExistence type="predicted"/>
<dbReference type="InterPro" id="IPR036059">
    <property type="entry name" value="TldD/PmbA_sf"/>
</dbReference>
<organism evidence="2 3">
    <name type="scientific">candidate division TA06 bacterium</name>
    <dbReference type="NCBI Taxonomy" id="2250710"/>
    <lineage>
        <taxon>Bacteria</taxon>
        <taxon>Bacteria division TA06</taxon>
    </lineage>
</organism>
<evidence type="ECO:0000313" key="2">
    <source>
        <dbReference type="EMBL" id="RKX66177.1"/>
    </source>
</evidence>